<feature type="transmembrane region" description="Helical" evidence="7">
    <location>
        <begin position="195"/>
        <end position="223"/>
    </location>
</feature>
<feature type="domain" description="Mechanosensitive ion channel MscS" evidence="8">
    <location>
        <begin position="211"/>
        <end position="276"/>
    </location>
</feature>
<dbReference type="Pfam" id="PF21088">
    <property type="entry name" value="MS_channel_1st"/>
    <property type="match status" value="1"/>
</dbReference>
<evidence type="ECO:0000256" key="4">
    <source>
        <dbReference type="ARBA" id="ARBA00022692"/>
    </source>
</evidence>
<dbReference type="PANTHER" id="PTHR30566">
    <property type="entry name" value="YNAI-RELATED MECHANOSENSITIVE ION CHANNEL"/>
    <property type="match status" value="1"/>
</dbReference>
<dbReference type="InterPro" id="IPR023408">
    <property type="entry name" value="MscS_beta-dom_sf"/>
</dbReference>
<dbReference type="Pfam" id="PF00924">
    <property type="entry name" value="MS_channel_2nd"/>
    <property type="match status" value="1"/>
</dbReference>
<dbReference type="Gene3D" id="2.30.30.60">
    <property type="match status" value="1"/>
</dbReference>
<evidence type="ECO:0000256" key="1">
    <source>
        <dbReference type="ARBA" id="ARBA00004651"/>
    </source>
</evidence>
<evidence type="ECO:0000256" key="7">
    <source>
        <dbReference type="SAM" id="Phobius"/>
    </source>
</evidence>
<dbReference type="Gene3D" id="1.10.287.1260">
    <property type="match status" value="1"/>
</dbReference>
<organism evidence="10 11">
    <name type="scientific">Sphingopyxis bauzanensis</name>
    <dbReference type="NCBI Taxonomy" id="651663"/>
    <lineage>
        <taxon>Bacteria</taxon>
        <taxon>Pseudomonadati</taxon>
        <taxon>Pseudomonadota</taxon>
        <taxon>Alphaproteobacteria</taxon>
        <taxon>Sphingomonadales</taxon>
        <taxon>Sphingomonadaceae</taxon>
        <taxon>Sphingopyxis</taxon>
    </lineage>
</organism>
<keyword evidence="5 7" id="KW-1133">Transmembrane helix</keyword>
<proteinExistence type="inferred from homology"/>
<sequence>MTFSIVAAAQTVPAKAAAAEPVAAANTNPLQDIRVWWDSSVAWVESHWLQIGIAIAAGLVIYFLLSMIRGFALKRAQSAPGQFTLTDIVGRVIHKTKSLVLAIISIRLVAGYAEPPALVLQIIQFVFTVAVVMQVAIWVREIVLGLIQRRAAEGHNETLSNAMGIIRLLISVALFAIAAIVILDNMGVNVTGLVAGLGIGGIAIGLAAQGIFSDLFASLSIIFDRPFRVGETIKYDTSIATVERIGLKSTHLRSINGELLVISNTNLLSKEITNYANLHRRRVQYAIGVVYQTTPEMLRALPLLLKAQVEGEGHEFIRSSFIGFGASSLDFELVVDVHSDDYNEVIAARTEIGIRLFEELTRAGYDFAYPTQTTFTAAPDGTMILPYAESVTMKTPKPAKTAAT</sequence>
<name>A0A246K3J9_9SPHN</name>
<keyword evidence="4 7" id="KW-0812">Transmembrane</keyword>
<dbReference type="Proteomes" id="UP000197361">
    <property type="component" value="Unassembled WGS sequence"/>
</dbReference>
<dbReference type="SUPFAM" id="SSF82689">
    <property type="entry name" value="Mechanosensitive channel protein MscS (YggB), C-terminal domain"/>
    <property type="match status" value="1"/>
</dbReference>
<dbReference type="InterPro" id="IPR011066">
    <property type="entry name" value="MscS_channel_C_sf"/>
</dbReference>
<dbReference type="RefSeq" id="WP_088440270.1">
    <property type="nucleotide sequence ID" value="NZ_BMMC01000001.1"/>
</dbReference>
<dbReference type="PANTHER" id="PTHR30566:SF25">
    <property type="entry name" value="INNER MEMBRANE PROTEIN"/>
    <property type="match status" value="1"/>
</dbReference>
<feature type="transmembrane region" description="Helical" evidence="7">
    <location>
        <begin position="159"/>
        <end position="183"/>
    </location>
</feature>
<feature type="domain" description="Mechanosensitive ion channel transmembrane helices 2/3" evidence="9">
    <location>
        <begin position="169"/>
        <end position="209"/>
    </location>
</feature>
<evidence type="ECO:0000256" key="6">
    <source>
        <dbReference type="ARBA" id="ARBA00023136"/>
    </source>
</evidence>
<dbReference type="InterPro" id="IPR011014">
    <property type="entry name" value="MscS_channel_TM-2"/>
</dbReference>
<dbReference type="InterPro" id="IPR006685">
    <property type="entry name" value="MscS_channel_2nd"/>
</dbReference>
<keyword evidence="6 7" id="KW-0472">Membrane</keyword>
<evidence type="ECO:0000259" key="8">
    <source>
        <dbReference type="Pfam" id="PF00924"/>
    </source>
</evidence>
<keyword evidence="11" id="KW-1185">Reference proteome</keyword>
<dbReference type="AlphaFoldDB" id="A0A246K3J9"/>
<protein>
    <submittedName>
        <fullName evidence="10">Mechanosensitive ion channel protein MscS</fullName>
    </submittedName>
</protein>
<evidence type="ECO:0000256" key="3">
    <source>
        <dbReference type="ARBA" id="ARBA00022475"/>
    </source>
</evidence>
<evidence type="ECO:0000256" key="2">
    <source>
        <dbReference type="ARBA" id="ARBA00008017"/>
    </source>
</evidence>
<dbReference type="GO" id="GO:0005886">
    <property type="term" value="C:plasma membrane"/>
    <property type="evidence" value="ECO:0007669"/>
    <property type="project" value="UniProtKB-SubCell"/>
</dbReference>
<dbReference type="Gene3D" id="3.30.70.100">
    <property type="match status" value="1"/>
</dbReference>
<comment type="similarity">
    <text evidence="2">Belongs to the MscS (TC 1.A.23) family.</text>
</comment>
<dbReference type="OrthoDB" id="9809206at2"/>
<dbReference type="SUPFAM" id="SSF82861">
    <property type="entry name" value="Mechanosensitive channel protein MscS (YggB), transmembrane region"/>
    <property type="match status" value="1"/>
</dbReference>
<dbReference type="InterPro" id="IPR010920">
    <property type="entry name" value="LSM_dom_sf"/>
</dbReference>
<comment type="caution">
    <text evidence="10">The sequence shown here is derived from an EMBL/GenBank/DDBJ whole genome shotgun (WGS) entry which is preliminary data.</text>
</comment>
<dbReference type="GO" id="GO:0008381">
    <property type="term" value="F:mechanosensitive monoatomic ion channel activity"/>
    <property type="evidence" value="ECO:0007669"/>
    <property type="project" value="UniProtKB-ARBA"/>
</dbReference>
<comment type="subcellular location">
    <subcellularLocation>
        <location evidence="1">Cell membrane</location>
        <topology evidence="1">Multi-pass membrane protein</topology>
    </subcellularLocation>
</comment>
<dbReference type="EMBL" id="NISK01000001">
    <property type="protein sequence ID" value="OWQ99527.1"/>
    <property type="molecule type" value="Genomic_DNA"/>
</dbReference>
<accession>A0A246K3J9</accession>
<evidence type="ECO:0000313" key="11">
    <source>
        <dbReference type="Proteomes" id="UP000197361"/>
    </source>
</evidence>
<evidence type="ECO:0000256" key="5">
    <source>
        <dbReference type="ARBA" id="ARBA00022989"/>
    </source>
</evidence>
<gene>
    <name evidence="10" type="ORF">CDQ92_05265</name>
</gene>
<evidence type="ECO:0000313" key="10">
    <source>
        <dbReference type="EMBL" id="OWQ99527.1"/>
    </source>
</evidence>
<dbReference type="SUPFAM" id="SSF50182">
    <property type="entry name" value="Sm-like ribonucleoproteins"/>
    <property type="match status" value="1"/>
</dbReference>
<feature type="transmembrane region" description="Helical" evidence="7">
    <location>
        <begin position="48"/>
        <end position="65"/>
    </location>
</feature>
<reference evidence="10 11" key="1">
    <citation type="journal article" date="2010" name="Int. J. Syst. Evol. Microbiol.">
        <title>Sphingopyxis bauzanensis sp. nov., a psychrophilic bacterium isolated from soil.</title>
        <authorList>
            <person name="Zhang D.C."/>
            <person name="Liu H.C."/>
            <person name="Xin Y.H."/>
            <person name="Zhou Y.G."/>
            <person name="Schinner F."/>
            <person name="Margesin R."/>
        </authorList>
    </citation>
    <scope>NUCLEOTIDE SEQUENCE [LARGE SCALE GENOMIC DNA]</scope>
    <source>
        <strain evidence="10 11">DSM 22271</strain>
    </source>
</reference>
<dbReference type="InterPro" id="IPR049142">
    <property type="entry name" value="MS_channel_1st"/>
</dbReference>
<keyword evidence="3" id="KW-1003">Cell membrane</keyword>
<feature type="transmembrane region" description="Helical" evidence="7">
    <location>
        <begin position="119"/>
        <end position="139"/>
    </location>
</feature>
<evidence type="ECO:0000259" key="9">
    <source>
        <dbReference type="Pfam" id="PF21088"/>
    </source>
</evidence>